<reference evidence="1 2" key="1">
    <citation type="submission" date="2020-12" db="EMBL/GenBank/DDBJ databases">
        <title>Complete genome sequence of Mycobacterium heckeshornense JCM 15655T, closely related to a pathogenic non-tuberculous mycobacterial species Mycobacterium xenopi.</title>
        <authorList>
            <person name="Yoshida M."/>
            <person name="Fukano H."/>
            <person name="Asakura T."/>
            <person name="Suzuki M."/>
            <person name="Hoshino Y."/>
        </authorList>
    </citation>
    <scope>NUCLEOTIDE SEQUENCE [LARGE SCALE GENOMIC DNA]</scope>
    <source>
        <strain evidence="1 2">JCM 15655</strain>
    </source>
</reference>
<protein>
    <submittedName>
        <fullName evidence="1">Uncharacterized protein</fullName>
    </submittedName>
</protein>
<dbReference type="Proteomes" id="UP000595446">
    <property type="component" value="Chromosome"/>
</dbReference>
<evidence type="ECO:0000313" key="1">
    <source>
        <dbReference type="EMBL" id="BCO35513.1"/>
    </source>
</evidence>
<gene>
    <name evidence="1" type="ORF">MHEC_19460</name>
</gene>
<sequence length="190" mass="21923">MPGRTPAEAVHNYVDPLQKAVSCLDGVAKIVLTKRVQRVGDCGAWILNGPDGMRLPRFGTFYAQQRFELIETSEEHREYAPSERYRVTTREYIYRVELEAGPEIRWHWHPDGNSPEHRPHIHLWFNLRAHLPGPRIVLEDVIEGCIELGARAACGDWKQRLAETGGLHKLYRTWVNEPTERRSRPGPANR</sequence>
<organism evidence="1 2">
    <name type="scientific">Mycobacterium heckeshornense</name>
    <dbReference type="NCBI Taxonomy" id="110505"/>
    <lineage>
        <taxon>Bacteria</taxon>
        <taxon>Bacillati</taxon>
        <taxon>Actinomycetota</taxon>
        <taxon>Actinomycetes</taxon>
        <taxon>Mycobacteriales</taxon>
        <taxon>Mycobacteriaceae</taxon>
        <taxon>Mycobacterium</taxon>
    </lineage>
</organism>
<dbReference type="AlphaFoldDB" id="A0A7R7GT25"/>
<proteinExistence type="predicted"/>
<evidence type="ECO:0000313" key="2">
    <source>
        <dbReference type="Proteomes" id="UP000595446"/>
    </source>
</evidence>
<dbReference type="EMBL" id="AP024237">
    <property type="protein sequence ID" value="BCO35513.1"/>
    <property type="molecule type" value="Genomic_DNA"/>
</dbReference>
<dbReference type="RefSeq" id="WP_235434873.1">
    <property type="nucleotide sequence ID" value="NZ_AP024237.1"/>
</dbReference>
<keyword evidence="2" id="KW-1185">Reference proteome</keyword>
<accession>A0A7R7GT25</accession>
<name>A0A7R7GT25_9MYCO</name>